<reference evidence="2" key="1">
    <citation type="submission" date="2017-06" db="EMBL/GenBank/DDBJ databases">
        <authorList>
            <person name="Varghese N."/>
            <person name="Submissions S."/>
        </authorList>
    </citation>
    <scope>NUCLEOTIDE SEQUENCE [LARGE SCALE GENOMIC DNA]</scope>
    <source>
        <strain evidence="2">CIP 108523</strain>
    </source>
</reference>
<proteinExistence type="predicted"/>
<name>A0A239GRH5_9PSED</name>
<keyword evidence="2" id="KW-1185">Reference proteome</keyword>
<sequence>MGLQCRVKMFVPALLHVTGIPNVKFFLCFWAEPECSTRLGGQPIEVVNKLFHALSGVCIRPAVDQTPFAHIVGVYGQLQALSQAVIQFAADGSVYKRCDS</sequence>
<dbReference type="Proteomes" id="UP000242915">
    <property type="component" value="Unassembled WGS sequence"/>
</dbReference>
<organism evidence="1 2">
    <name type="scientific">Pseudomonas segetis</name>
    <dbReference type="NCBI Taxonomy" id="298908"/>
    <lineage>
        <taxon>Bacteria</taxon>
        <taxon>Pseudomonadati</taxon>
        <taxon>Pseudomonadota</taxon>
        <taxon>Gammaproteobacteria</taxon>
        <taxon>Pseudomonadales</taxon>
        <taxon>Pseudomonadaceae</taxon>
        <taxon>Pseudomonas</taxon>
    </lineage>
</organism>
<gene>
    <name evidence="1" type="ORF">SAMN05216255_3117</name>
</gene>
<dbReference type="AlphaFoldDB" id="A0A239GRH5"/>
<accession>A0A239GRH5</accession>
<protein>
    <submittedName>
        <fullName evidence="1">Uncharacterized protein</fullName>
    </submittedName>
</protein>
<dbReference type="EMBL" id="FZOG01000004">
    <property type="protein sequence ID" value="SNS71747.1"/>
    <property type="molecule type" value="Genomic_DNA"/>
</dbReference>
<evidence type="ECO:0000313" key="2">
    <source>
        <dbReference type="Proteomes" id="UP000242915"/>
    </source>
</evidence>
<evidence type="ECO:0000313" key="1">
    <source>
        <dbReference type="EMBL" id="SNS71747.1"/>
    </source>
</evidence>